<evidence type="ECO:0000256" key="1">
    <source>
        <dbReference type="SAM" id="MobiDB-lite"/>
    </source>
</evidence>
<name>R0G8Y4_9BRAS</name>
<evidence type="ECO:0000313" key="3">
    <source>
        <dbReference type="Proteomes" id="UP000029121"/>
    </source>
</evidence>
<dbReference type="Proteomes" id="UP000029121">
    <property type="component" value="Unassembled WGS sequence"/>
</dbReference>
<organism evidence="2 3">
    <name type="scientific">Capsella rubella</name>
    <dbReference type="NCBI Taxonomy" id="81985"/>
    <lineage>
        <taxon>Eukaryota</taxon>
        <taxon>Viridiplantae</taxon>
        <taxon>Streptophyta</taxon>
        <taxon>Embryophyta</taxon>
        <taxon>Tracheophyta</taxon>
        <taxon>Spermatophyta</taxon>
        <taxon>Magnoliopsida</taxon>
        <taxon>eudicotyledons</taxon>
        <taxon>Gunneridae</taxon>
        <taxon>Pentapetalae</taxon>
        <taxon>rosids</taxon>
        <taxon>malvids</taxon>
        <taxon>Brassicales</taxon>
        <taxon>Brassicaceae</taxon>
        <taxon>Camelineae</taxon>
        <taxon>Capsella</taxon>
    </lineage>
</organism>
<dbReference type="PANTHER" id="PTHR33095">
    <property type="entry name" value="OS07G0619500 PROTEIN"/>
    <property type="match status" value="1"/>
</dbReference>
<dbReference type="PANTHER" id="PTHR33095:SF79">
    <property type="entry name" value="(RAPE) HYPOTHETICAL PROTEIN"/>
    <property type="match status" value="1"/>
</dbReference>
<dbReference type="KEGG" id="crb:17893595"/>
<keyword evidence="3" id="KW-1185">Reference proteome</keyword>
<evidence type="ECO:0008006" key="4">
    <source>
        <dbReference type="Google" id="ProtNLM"/>
    </source>
</evidence>
<accession>R0G8Y4</accession>
<gene>
    <name evidence="2" type="ORF">CARUB_v10015350mg</name>
</gene>
<dbReference type="AlphaFoldDB" id="R0G8Y4"/>
<proteinExistence type="predicted"/>
<sequence length="219" mass="24483">MHEFSSTVSYSPSFSCYASGEFAAAAVRVSRESQMNYNRADHHRSVRVDSVDDADFEFETSPLHEETFVHFPPFKKDAVLVVNKKKGDDDLEAAAHENMSESFYGNCLWSPLRSPAASKRSGLSTSTSKRHRLKKFLTRSHSDGGVLVPSASKGCYLKEFMRRSHSDGGDASKTSPPWVKGKDKTASFKVGEGEKRRKSYLPYKQDLIGVFAGIRGFRR</sequence>
<dbReference type="EMBL" id="KB870807">
    <property type="protein sequence ID" value="EOA32102.1"/>
    <property type="molecule type" value="Genomic_DNA"/>
</dbReference>
<reference evidence="3" key="1">
    <citation type="journal article" date="2013" name="Nat. Genet.">
        <title>The Capsella rubella genome and the genomic consequences of rapid mating system evolution.</title>
        <authorList>
            <person name="Slotte T."/>
            <person name="Hazzouri K.M."/>
            <person name="Agren J.A."/>
            <person name="Koenig D."/>
            <person name="Maumus F."/>
            <person name="Guo Y.L."/>
            <person name="Steige K."/>
            <person name="Platts A.E."/>
            <person name="Escobar J.S."/>
            <person name="Newman L.K."/>
            <person name="Wang W."/>
            <person name="Mandakova T."/>
            <person name="Vello E."/>
            <person name="Smith L.M."/>
            <person name="Henz S.R."/>
            <person name="Steffen J."/>
            <person name="Takuno S."/>
            <person name="Brandvain Y."/>
            <person name="Coop G."/>
            <person name="Andolfatto P."/>
            <person name="Hu T.T."/>
            <person name="Blanchette M."/>
            <person name="Clark R.M."/>
            <person name="Quesneville H."/>
            <person name="Nordborg M."/>
            <person name="Gaut B.S."/>
            <person name="Lysak M.A."/>
            <person name="Jenkins J."/>
            <person name="Grimwood J."/>
            <person name="Chapman J."/>
            <person name="Prochnik S."/>
            <person name="Shu S."/>
            <person name="Rokhsar D."/>
            <person name="Schmutz J."/>
            <person name="Weigel D."/>
            <person name="Wright S.I."/>
        </authorList>
    </citation>
    <scope>NUCLEOTIDE SEQUENCE [LARGE SCALE GENOMIC DNA]</scope>
    <source>
        <strain evidence="3">cv. Monte Gargano</strain>
    </source>
</reference>
<feature type="region of interest" description="Disordered" evidence="1">
    <location>
        <begin position="164"/>
        <end position="183"/>
    </location>
</feature>
<dbReference type="eggNOG" id="KOG1716">
    <property type="taxonomic scope" value="Eukaryota"/>
</dbReference>
<dbReference type="STRING" id="81985.R0G8Y4"/>
<dbReference type="OrthoDB" id="1111059at2759"/>
<protein>
    <recommendedName>
        <fullName evidence="4">DUF1645 domain-containing protein</fullName>
    </recommendedName>
</protein>
<evidence type="ECO:0000313" key="2">
    <source>
        <dbReference type="EMBL" id="EOA32102.1"/>
    </source>
</evidence>